<protein>
    <submittedName>
        <fullName evidence="1">Uncharacterized protein</fullName>
    </submittedName>
</protein>
<sequence>MIGATHRVWKFKDDHRVCASVRNGGTTAISS</sequence>
<evidence type="ECO:0000313" key="1">
    <source>
        <dbReference type="EMBL" id="DAE12700.1"/>
    </source>
</evidence>
<organism evidence="1">
    <name type="scientific">Siphoviridae sp. ctOCb13</name>
    <dbReference type="NCBI Taxonomy" id="2825477"/>
    <lineage>
        <taxon>Viruses</taxon>
        <taxon>Duplodnaviria</taxon>
        <taxon>Heunggongvirae</taxon>
        <taxon>Uroviricota</taxon>
        <taxon>Caudoviricetes</taxon>
    </lineage>
</organism>
<dbReference type="EMBL" id="BK015555">
    <property type="protein sequence ID" value="DAE12700.1"/>
    <property type="molecule type" value="Genomic_DNA"/>
</dbReference>
<reference evidence="1" key="1">
    <citation type="journal article" date="2021" name="Proc. Natl. Acad. Sci. U.S.A.">
        <title>A Catalog of Tens of Thousands of Viruses from Human Metagenomes Reveals Hidden Associations with Chronic Diseases.</title>
        <authorList>
            <person name="Tisza M.J."/>
            <person name="Buck C.B."/>
        </authorList>
    </citation>
    <scope>NUCLEOTIDE SEQUENCE</scope>
    <source>
        <strain evidence="1">CtOCb13</strain>
    </source>
</reference>
<accession>A0A8S5Q2D7</accession>
<name>A0A8S5Q2D7_9CAUD</name>
<proteinExistence type="predicted"/>